<dbReference type="OrthoDB" id="3647at2759"/>
<dbReference type="SUPFAM" id="SSF53335">
    <property type="entry name" value="S-adenosyl-L-methionine-dependent methyltransferases"/>
    <property type="match status" value="1"/>
</dbReference>
<dbReference type="Proteomes" id="UP000794436">
    <property type="component" value="Unassembled WGS sequence"/>
</dbReference>
<dbReference type="CDD" id="cd02440">
    <property type="entry name" value="AdoMet_MTases"/>
    <property type="match status" value="1"/>
</dbReference>
<dbReference type="AlphaFoldDB" id="A0A8K1FDP9"/>
<protein>
    <recommendedName>
        <fullName evidence="1">Methyltransferase type 11 domain-containing protein</fullName>
    </recommendedName>
</protein>
<evidence type="ECO:0000313" key="3">
    <source>
        <dbReference type="Proteomes" id="UP000794436"/>
    </source>
</evidence>
<dbReference type="Gene3D" id="3.40.50.150">
    <property type="entry name" value="Vaccinia Virus protein VP39"/>
    <property type="match status" value="1"/>
</dbReference>
<dbReference type="PANTHER" id="PTHR43861">
    <property type="entry name" value="TRANS-ACONITATE 2-METHYLTRANSFERASE-RELATED"/>
    <property type="match status" value="1"/>
</dbReference>
<dbReference type="InterPro" id="IPR011990">
    <property type="entry name" value="TPR-like_helical_dom_sf"/>
</dbReference>
<name>A0A8K1FDP9_PYTOL</name>
<sequence length="481" mass="53329">MMMETKTAFAALCEAIGEEDGATRSNSVVYLSAEWYEPIDAVVLPVLRRLAAVEEGVMEVIHLSRRGLDSIPTEDGLILVDETTFRDLCRKLGATHLPTCFLVDWKAQQLGHGPSEVARELKEFVEAVHSSPKVTSWPSISSELSPLDAENETLITLRTNALETFENGDFVTAAKQFMQVLSRCSDCTKSNFNLAIILQTLGEIYFAVSHMLRVVETNDQDAVAHTVLRTVLYPEEPKLVLAGYESIVSQHPEHVRAAHSLATLRGEAETAAPDYVQQVFDDLAETFEDKLVNHLEYRVPWQLVDALQRDGALSSRNEHTDFKVVDLGCGTGLCGRLLRPFSSHIVGIDLSPLMIDKTRQSGHYDELETADIVPFLEAQPDNSLDLVISADVWIYVGSLDAIYPLVAQKLKPGAWFAFSVEVLVDQEGFRLASSGRFKHSENYITSLAAQHGFTVRLSEAITVRKESGEPIPGRIYVLQTV</sequence>
<dbReference type="InterPro" id="IPR013216">
    <property type="entry name" value="Methyltransf_11"/>
</dbReference>
<accession>A0A8K1FDP9</accession>
<comment type="caution">
    <text evidence="2">The sequence shown here is derived from an EMBL/GenBank/DDBJ whole genome shotgun (WGS) entry which is preliminary data.</text>
</comment>
<dbReference type="PANTHER" id="PTHR43861:SF1">
    <property type="entry name" value="TRANS-ACONITATE 2-METHYLTRANSFERASE"/>
    <property type="match status" value="1"/>
</dbReference>
<proteinExistence type="predicted"/>
<feature type="domain" description="Methyltransferase type 11" evidence="1">
    <location>
        <begin position="325"/>
        <end position="418"/>
    </location>
</feature>
<evidence type="ECO:0000313" key="2">
    <source>
        <dbReference type="EMBL" id="TMW58606.1"/>
    </source>
</evidence>
<dbReference type="Pfam" id="PF08241">
    <property type="entry name" value="Methyltransf_11"/>
    <property type="match status" value="1"/>
</dbReference>
<keyword evidence="3" id="KW-1185">Reference proteome</keyword>
<reference evidence="2" key="1">
    <citation type="submission" date="2019-03" db="EMBL/GenBank/DDBJ databases">
        <title>Long read genome sequence of the mycoparasitic Pythium oligandrum ATCC 38472 isolated from sugarbeet rhizosphere.</title>
        <authorList>
            <person name="Gaulin E."/>
        </authorList>
    </citation>
    <scope>NUCLEOTIDE SEQUENCE</scope>
    <source>
        <strain evidence="2">ATCC 38472_TT</strain>
    </source>
</reference>
<gene>
    <name evidence="2" type="ORF">Poli38472_010165</name>
</gene>
<dbReference type="GO" id="GO:0008757">
    <property type="term" value="F:S-adenosylmethionine-dependent methyltransferase activity"/>
    <property type="evidence" value="ECO:0007669"/>
    <property type="project" value="InterPro"/>
</dbReference>
<evidence type="ECO:0000259" key="1">
    <source>
        <dbReference type="Pfam" id="PF08241"/>
    </source>
</evidence>
<organism evidence="2 3">
    <name type="scientific">Pythium oligandrum</name>
    <name type="common">Mycoparasitic fungus</name>
    <dbReference type="NCBI Taxonomy" id="41045"/>
    <lineage>
        <taxon>Eukaryota</taxon>
        <taxon>Sar</taxon>
        <taxon>Stramenopiles</taxon>
        <taxon>Oomycota</taxon>
        <taxon>Peronosporomycetes</taxon>
        <taxon>Pythiales</taxon>
        <taxon>Pythiaceae</taxon>
        <taxon>Pythium</taxon>
    </lineage>
</organism>
<dbReference type="SUPFAM" id="SSF48452">
    <property type="entry name" value="TPR-like"/>
    <property type="match status" value="1"/>
</dbReference>
<dbReference type="EMBL" id="SPLM01000111">
    <property type="protein sequence ID" value="TMW58606.1"/>
    <property type="molecule type" value="Genomic_DNA"/>
</dbReference>
<dbReference type="InterPro" id="IPR029063">
    <property type="entry name" value="SAM-dependent_MTases_sf"/>
</dbReference>
<dbReference type="Gene3D" id="1.25.40.10">
    <property type="entry name" value="Tetratricopeptide repeat domain"/>
    <property type="match status" value="1"/>
</dbReference>